<dbReference type="OrthoDB" id="1641132at2759"/>
<keyword evidence="4 5" id="KW-0472">Membrane</keyword>
<dbReference type="GO" id="GO:0016020">
    <property type="term" value="C:membrane"/>
    <property type="evidence" value="ECO:0007669"/>
    <property type="project" value="UniProtKB-SubCell"/>
</dbReference>
<feature type="transmembrane region" description="Helical" evidence="5">
    <location>
        <begin position="54"/>
        <end position="75"/>
    </location>
</feature>
<feature type="transmembrane region" description="Helical" evidence="5">
    <location>
        <begin position="6"/>
        <end position="25"/>
    </location>
</feature>
<dbReference type="InterPro" id="IPR025423">
    <property type="entry name" value="TMEM205-like"/>
</dbReference>
<dbReference type="Proteomes" id="UP000799764">
    <property type="component" value="Unassembled WGS sequence"/>
</dbReference>
<dbReference type="PANTHER" id="PTHR23241:SF102">
    <property type="entry name" value="LD23009P"/>
    <property type="match status" value="1"/>
</dbReference>
<evidence type="ECO:0000256" key="4">
    <source>
        <dbReference type="ARBA" id="ARBA00023136"/>
    </source>
</evidence>
<protein>
    <recommendedName>
        <fullName evidence="6">TMEM205-like domain-containing protein</fullName>
    </recommendedName>
</protein>
<gene>
    <name evidence="7" type="ORF">P171DRAFT_422601</name>
</gene>
<evidence type="ECO:0000256" key="3">
    <source>
        <dbReference type="ARBA" id="ARBA00022989"/>
    </source>
</evidence>
<name>A0A9P4U7D1_9PLEO</name>
<evidence type="ECO:0000313" key="7">
    <source>
        <dbReference type="EMBL" id="KAF2439043.1"/>
    </source>
</evidence>
<keyword evidence="3 5" id="KW-1133">Transmembrane helix</keyword>
<proteinExistence type="predicted"/>
<dbReference type="AlphaFoldDB" id="A0A9P4U7D1"/>
<accession>A0A9P4U7D1</accession>
<comment type="subcellular location">
    <subcellularLocation>
        <location evidence="1">Membrane</location>
    </subcellularLocation>
</comment>
<reference evidence="7" key="1">
    <citation type="journal article" date="2020" name="Stud. Mycol.">
        <title>101 Dothideomycetes genomes: a test case for predicting lifestyles and emergence of pathogens.</title>
        <authorList>
            <person name="Haridas S."/>
            <person name="Albert R."/>
            <person name="Binder M."/>
            <person name="Bloem J."/>
            <person name="Labutti K."/>
            <person name="Salamov A."/>
            <person name="Andreopoulos B."/>
            <person name="Baker S."/>
            <person name="Barry K."/>
            <person name="Bills G."/>
            <person name="Bluhm B."/>
            <person name="Cannon C."/>
            <person name="Castanera R."/>
            <person name="Culley D."/>
            <person name="Daum C."/>
            <person name="Ezra D."/>
            <person name="Gonzalez J."/>
            <person name="Henrissat B."/>
            <person name="Kuo A."/>
            <person name="Liang C."/>
            <person name="Lipzen A."/>
            <person name="Lutzoni F."/>
            <person name="Magnuson J."/>
            <person name="Mondo S."/>
            <person name="Nolan M."/>
            <person name="Ohm R."/>
            <person name="Pangilinan J."/>
            <person name="Park H.-J."/>
            <person name="Ramirez L."/>
            <person name="Alfaro M."/>
            <person name="Sun H."/>
            <person name="Tritt A."/>
            <person name="Yoshinaga Y."/>
            <person name="Zwiers L.-H."/>
            <person name="Turgeon B."/>
            <person name="Goodwin S."/>
            <person name="Spatafora J."/>
            <person name="Crous P."/>
            <person name="Grigoriev I."/>
        </authorList>
    </citation>
    <scope>NUCLEOTIDE SEQUENCE</scope>
    <source>
        <strain evidence="7">CBS 690.94</strain>
    </source>
</reference>
<keyword evidence="2 5" id="KW-0812">Transmembrane</keyword>
<evidence type="ECO:0000313" key="8">
    <source>
        <dbReference type="Proteomes" id="UP000799764"/>
    </source>
</evidence>
<feature type="domain" description="TMEM205-like" evidence="6">
    <location>
        <begin position="18"/>
        <end position="115"/>
    </location>
</feature>
<keyword evidence="8" id="KW-1185">Reference proteome</keyword>
<dbReference type="PANTHER" id="PTHR23241">
    <property type="entry name" value="LATE EMBRYOGENESIS ABUNDANT PLANTS LEA-RELATED"/>
    <property type="match status" value="1"/>
</dbReference>
<sequence length="162" mass="17876">MTRLPALQVILAPAHLFAYATLLGTQLYQSFVMVKVAYQGLPPEAFTTLQKNVFPVYFCGQSALLILTAITFPHGPLALAKKKGDCIPFVVAGATAFLNLAVYGPRTSRLMMRRRVLANRHEDAVKLHGGRELPEVNRAFSRNHAMSIHLNIITIGATLWYG</sequence>
<organism evidence="7 8">
    <name type="scientific">Karstenula rhodostoma CBS 690.94</name>
    <dbReference type="NCBI Taxonomy" id="1392251"/>
    <lineage>
        <taxon>Eukaryota</taxon>
        <taxon>Fungi</taxon>
        <taxon>Dikarya</taxon>
        <taxon>Ascomycota</taxon>
        <taxon>Pezizomycotina</taxon>
        <taxon>Dothideomycetes</taxon>
        <taxon>Pleosporomycetidae</taxon>
        <taxon>Pleosporales</taxon>
        <taxon>Massarineae</taxon>
        <taxon>Didymosphaeriaceae</taxon>
        <taxon>Karstenula</taxon>
    </lineage>
</organism>
<evidence type="ECO:0000259" key="6">
    <source>
        <dbReference type="Pfam" id="PF13664"/>
    </source>
</evidence>
<comment type="caution">
    <text evidence="7">The sequence shown here is derived from an EMBL/GenBank/DDBJ whole genome shotgun (WGS) entry which is preliminary data.</text>
</comment>
<evidence type="ECO:0000256" key="2">
    <source>
        <dbReference type="ARBA" id="ARBA00022692"/>
    </source>
</evidence>
<dbReference type="Pfam" id="PF13664">
    <property type="entry name" value="DUF4149"/>
    <property type="match status" value="1"/>
</dbReference>
<dbReference type="EMBL" id="MU001510">
    <property type="protein sequence ID" value="KAF2439043.1"/>
    <property type="molecule type" value="Genomic_DNA"/>
</dbReference>
<evidence type="ECO:0000256" key="1">
    <source>
        <dbReference type="ARBA" id="ARBA00004370"/>
    </source>
</evidence>
<evidence type="ECO:0000256" key="5">
    <source>
        <dbReference type="SAM" id="Phobius"/>
    </source>
</evidence>
<dbReference type="InterPro" id="IPR053009">
    <property type="entry name" value="Xanthocillin_Biosynth-Assoc"/>
</dbReference>
<feature type="transmembrane region" description="Helical" evidence="5">
    <location>
        <begin position="87"/>
        <end position="105"/>
    </location>
</feature>